<organism evidence="2 3">
    <name type="scientific">Polaribacter ponticola</name>
    <dbReference type="NCBI Taxonomy" id="2978475"/>
    <lineage>
        <taxon>Bacteria</taxon>
        <taxon>Pseudomonadati</taxon>
        <taxon>Bacteroidota</taxon>
        <taxon>Flavobacteriia</taxon>
        <taxon>Flavobacteriales</taxon>
        <taxon>Flavobacteriaceae</taxon>
    </lineage>
</organism>
<keyword evidence="1" id="KW-1133">Transmembrane helix</keyword>
<evidence type="ECO:0000313" key="3">
    <source>
        <dbReference type="Proteomes" id="UP001151478"/>
    </source>
</evidence>
<sequence length="212" mass="24660">MYFLIKNTDNLAESQEVRYKSFKLASELRTHSKELTDFARLYVMTGDSFYEQEYEKSLKVAHGAIPRPDGRTISILDSLRNLGVKKIEFDLLKSSQELSDQLVLVEKMAFNTMKDNLKENVNFSELKEKSNLESARNSLFDERYNSSLKRIIDPLDIFVKVIEDRNNQVLETFKTKRVIIIVVSILLFLISSSFIFLLKRDNNTDRNNKSVT</sequence>
<feature type="transmembrane region" description="Helical" evidence="1">
    <location>
        <begin position="178"/>
        <end position="198"/>
    </location>
</feature>
<proteinExistence type="predicted"/>
<evidence type="ECO:0000313" key="2">
    <source>
        <dbReference type="EMBL" id="MDD7914656.1"/>
    </source>
</evidence>
<evidence type="ECO:0008006" key="4">
    <source>
        <dbReference type="Google" id="ProtNLM"/>
    </source>
</evidence>
<dbReference type="EMBL" id="JAOSLC020000003">
    <property type="protein sequence ID" value="MDD7914656.1"/>
    <property type="molecule type" value="Genomic_DNA"/>
</dbReference>
<comment type="caution">
    <text evidence="2">The sequence shown here is derived from an EMBL/GenBank/DDBJ whole genome shotgun (WGS) entry which is preliminary data.</text>
</comment>
<protein>
    <recommendedName>
        <fullName evidence="4">Chemotaxis methyl-accepting receptor HlyB-like 4HB MCP domain-containing protein</fullName>
    </recommendedName>
</protein>
<keyword evidence="1" id="KW-0472">Membrane</keyword>
<name>A0ABT5SAZ8_9FLAO</name>
<reference evidence="2" key="1">
    <citation type="submission" date="2023-02" db="EMBL/GenBank/DDBJ databases">
        <title>Polaribacter ponticola sp. nov., isolated from seawater.</title>
        <authorList>
            <person name="Baek J.H."/>
            <person name="Kim J.M."/>
            <person name="Choi D.G."/>
            <person name="Jeon C.O."/>
        </authorList>
    </citation>
    <scope>NUCLEOTIDE SEQUENCE</scope>
    <source>
        <strain evidence="2">MSW5</strain>
    </source>
</reference>
<dbReference type="Proteomes" id="UP001151478">
    <property type="component" value="Unassembled WGS sequence"/>
</dbReference>
<keyword evidence="1" id="KW-0812">Transmembrane</keyword>
<keyword evidence="3" id="KW-1185">Reference proteome</keyword>
<accession>A0ABT5SAZ8</accession>
<dbReference type="RefSeq" id="WP_265725261.1">
    <property type="nucleotide sequence ID" value="NZ_JAOSLC020000003.1"/>
</dbReference>
<gene>
    <name evidence="2" type="ORF">N5A56_009600</name>
</gene>
<evidence type="ECO:0000256" key="1">
    <source>
        <dbReference type="SAM" id="Phobius"/>
    </source>
</evidence>